<accession>A0A0E9UBY3</accession>
<organism evidence="1">
    <name type="scientific">Anguilla anguilla</name>
    <name type="common">European freshwater eel</name>
    <name type="synonym">Muraena anguilla</name>
    <dbReference type="NCBI Taxonomy" id="7936"/>
    <lineage>
        <taxon>Eukaryota</taxon>
        <taxon>Metazoa</taxon>
        <taxon>Chordata</taxon>
        <taxon>Craniata</taxon>
        <taxon>Vertebrata</taxon>
        <taxon>Euteleostomi</taxon>
        <taxon>Actinopterygii</taxon>
        <taxon>Neopterygii</taxon>
        <taxon>Teleostei</taxon>
        <taxon>Anguilliformes</taxon>
        <taxon>Anguillidae</taxon>
        <taxon>Anguilla</taxon>
    </lineage>
</organism>
<dbReference type="EMBL" id="GBXM01046099">
    <property type="protein sequence ID" value="JAH62478.1"/>
    <property type="molecule type" value="Transcribed_RNA"/>
</dbReference>
<proteinExistence type="predicted"/>
<reference evidence="1" key="2">
    <citation type="journal article" date="2015" name="Fish Shellfish Immunol.">
        <title>Early steps in the European eel (Anguilla anguilla)-Vibrio vulnificus interaction in the gills: Role of the RtxA13 toxin.</title>
        <authorList>
            <person name="Callol A."/>
            <person name="Pajuelo D."/>
            <person name="Ebbesson L."/>
            <person name="Teles M."/>
            <person name="MacKenzie S."/>
            <person name="Amaro C."/>
        </authorList>
    </citation>
    <scope>NUCLEOTIDE SEQUENCE</scope>
</reference>
<name>A0A0E9UBY3_ANGAN</name>
<protein>
    <submittedName>
        <fullName evidence="1">Uncharacterized protein</fullName>
    </submittedName>
</protein>
<evidence type="ECO:0000313" key="1">
    <source>
        <dbReference type="EMBL" id="JAH62478.1"/>
    </source>
</evidence>
<reference evidence="1" key="1">
    <citation type="submission" date="2014-11" db="EMBL/GenBank/DDBJ databases">
        <authorList>
            <person name="Amaro Gonzalez C."/>
        </authorList>
    </citation>
    <scope>NUCLEOTIDE SEQUENCE</scope>
</reference>
<sequence length="40" mass="4528">MKRTRKSVCFLPPCFRINETSPPQKAETKSKLPAVLLVRG</sequence>
<dbReference type="AlphaFoldDB" id="A0A0E9UBY3"/>